<keyword evidence="3" id="KW-0662">Pyridine nucleotide biosynthesis</keyword>
<dbReference type="VEuPathDB" id="FungiDB:MSYG_2262"/>
<evidence type="ECO:0000256" key="3">
    <source>
        <dbReference type="ARBA" id="ARBA00022642"/>
    </source>
</evidence>
<dbReference type="NCBIfam" id="TIGR03037">
    <property type="entry name" value="anthran_nbaC"/>
    <property type="match status" value="1"/>
</dbReference>
<protein>
    <submittedName>
        <fullName evidence="8">Similar to S.cerevisiae protein BNA1 (3-hydroxyanthranilic acid dioxygenase)</fullName>
    </submittedName>
</protein>
<dbReference type="GO" id="GO:0046874">
    <property type="term" value="P:quinolinate metabolic process"/>
    <property type="evidence" value="ECO:0007669"/>
    <property type="project" value="TreeGrafter"/>
</dbReference>
<dbReference type="CDD" id="cd06123">
    <property type="entry name" value="cupin_HAO"/>
    <property type="match status" value="1"/>
</dbReference>
<dbReference type="GO" id="GO:0005737">
    <property type="term" value="C:cytoplasm"/>
    <property type="evidence" value="ECO:0007669"/>
    <property type="project" value="TreeGrafter"/>
</dbReference>
<keyword evidence="7" id="KW-0408">Iron</keyword>
<organism evidence="8 9">
    <name type="scientific">Malassezia sympodialis (strain ATCC 42132)</name>
    <name type="common">Atopic eczema-associated yeast</name>
    <dbReference type="NCBI Taxonomy" id="1230383"/>
    <lineage>
        <taxon>Eukaryota</taxon>
        <taxon>Fungi</taxon>
        <taxon>Dikarya</taxon>
        <taxon>Basidiomycota</taxon>
        <taxon>Ustilaginomycotina</taxon>
        <taxon>Malasseziomycetes</taxon>
        <taxon>Malasseziales</taxon>
        <taxon>Malasseziaceae</taxon>
        <taxon>Malassezia</taxon>
    </lineage>
</organism>
<keyword evidence="6" id="KW-0560">Oxidoreductase</keyword>
<sequence>MIAPPFNFRQWIEDNKELLKPPVGNKCLFRTGGYFIMVVGGPNERADFHYQPTEELFYQVQGSVFLRVIDEGKFRCIEVKEGEFFMLPPYTHHSPLRPANTIGVVLERNRDTPDEMHFCCPNLAAHNNEPHVIHVMQFNSYKIFEELPLRLKEWQTNDELRVCKSCGYKASPLESPCKVPTP</sequence>
<dbReference type="SUPFAM" id="SSF51182">
    <property type="entry name" value="RmlC-like cupins"/>
    <property type="match status" value="1"/>
</dbReference>
<dbReference type="InterPro" id="IPR010329">
    <property type="entry name" value="3hydroanth_dOase"/>
</dbReference>
<evidence type="ECO:0000256" key="2">
    <source>
        <dbReference type="ARBA" id="ARBA00002752"/>
    </source>
</evidence>
<comment type="function">
    <text evidence="2">Catalyzes the oxidative ring opening of 3-hydroxyanthranilate to 2-amino-3-carboxymuconate semialdehyde, which spontaneously cyclizes to quinolinate.</text>
</comment>
<dbReference type="InterPro" id="IPR011051">
    <property type="entry name" value="RmlC_Cupin_sf"/>
</dbReference>
<dbReference type="Proteomes" id="UP000186303">
    <property type="component" value="Chromosome 3"/>
</dbReference>
<dbReference type="Pfam" id="PF06052">
    <property type="entry name" value="3-HAO"/>
    <property type="match status" value="1"/>
</dbReference>
<evidence type="ECO:0000313" key="8">
    <source>
        <dbReference type="EMBL" id="SHO77921.1"/>
    </source>
</evidence>
<dbReference type="GO" id="GO:0005506">
    <property type="term" value="F:iron ion binding"/>
    <property type="evidence" value="ECO:0007669"/>
    <property type="project" value="InterPro"/>
</dbReference>
<dbReference type="InterPro" id="IPR014710">
    <property type="entry name" value="RmlC-like_jellyroll"/>
</dbReference>
<dbReference type="Gene3D" id="2.60.120.10">
    <property type="entry name" value="Jelly Rolls"/>
    <property type="match status" value="1"/>
</dbReference>
<accession>A0A1M8A658</accession>
<dbReference type="AlphaFoldDB" id="A0A1M8A658"/>
<proteinExistence type="predicted"/>
<dbReference type="OMA" id="INQTEEW"/>
<gene>
    <name evidence="8" type="ORF">MSYG_2262</name>
</gene>
<reference evidence="9" key="1">
    <citation type="journal article" date="2017" name="Nucleic Acids Res.">
        <title>Proteogenomics produces comprehensive and highly accurate protein-coding gene annotation in a complete genome assembly of Malassezia sympodialis.</title>
        <authorList>
            <person name="Zhu Y."/>
            <person name="Engstroem P.G."/>
            <person name="Tellgren-Roth C."/>
            <person name="Baudo C.D."/>
            <person name="Kennell J.C."/>
            <person name="Sun S."/>
            <person name="Billmyre R.B."/>
            <person name="Schroeder M.S."/>
            <person name="Andersson A."/>
            <person name="Holm T."/>
            <person name="Sigurgeirsson B."/>
            <person name="Wu G."/>
            <person name="Sankaranarayanan S.R."/>
            <person name="Siddharthan R."/>
            <person name="Sanyal K."/>
            <person name="Lundeberg J."/>
            <person name="Nystedt B."/>
            <person name="Boekhout T."/>
            <person name="Dawson T.L. Jr."/>
            <person name="Heitman J."/>
            <person name="Scheynius A."/>
            <person name="Lehtioe J."/>
        </authorList>
    </citation>
    <scope>NUCLEOTIDE SEQUENCE [LARGE SCALE GENOMIC DNA]</scope>
    <source>
        <strain evidence="9">ATCC 42132</strain>
    </source>
</reference>
<name>A0A1M8A658_MALS4</name>
<dbReference type="GO" id="GO:0034354">
    <property type="term" value="P:'de novo' NAD+ biosynthetic process from L-tryptophan"/>
    <property type="evidence" value="ECO:0007669"/>
    <property type="project" value="TreeGrafter"/>
</dbReference>
<keyword evidence="9" id="KW-1185">Reference proteome</keyword>
<dbReference type="OrthoDB" id="204928at2759"/>
<dbReference type="EMBL" id="LT671823">
    <property type="protein sequence ID" value="SHO77921.1"/>
    <property type="molecule type" value="Genomic_DNA"/>
</dbReference>
<keyword evidence="5 8" id="KW-0223">Dioxygenase</keyword>
<evidence type="ECO:0000256" key="4">
    <source>
        <dbReference type="ARBA" id="ARBA00022723"/>
    </source>
</evidence>
<dbReference type="STRING" id="1230383.A0A1M8A658"/>
<keyword evidence="4" id="KW-0479">Metal-binding</keyword>
<comment type="cofactor">
    <cofactor evidence="1">
        <name>Fe(2+)</name>
        <dbReference type="ChEBI" id="CHEBI:29033"/>
    </cofactor>
</comment>
<evidence type="ECO:0000256" key="5">
    <source>
        <dbReference type="ARBA" id="ARBA00022964"/>
    </source>
</evidence>
<dbReference type="GO" id="GO:0000334">
    <property type="term" value="F:3-hydroxyanthranilate 3,4-dioxygenase activity"/>
    <property type="evidence" value="ECO:0007669"/>
    <property type="project" value="InterPro"/>
</dbReference>
<dbReference type="PANTHER" id="PTHR15497">
    <property type="entry name" value="3-HYDROXYANTHRANILATE 3,4-DIOXYGENASE"/>
    <property type="match status" value="1"/>
</dbReference>
<evidence type="ECO:0000256" key="6">
    <source>
        <dbReference type="ARBA" id="ARBA00023002"/>
    </source>
</evidence>
<dbReference type="PANTHER" id="PTHR15497:SF1">
    <property type="entry name" value="3-HYDROXYANTHRANILATE 3,4-DIOXYGENASE"/>
    <property type="match status" value="1"/>
</dbReference>
<evidence type="ECO:0000256" key="7">
    <source>
        <dbReference type="ARBA" id="ARBA00023004"/>
    </source>
</evidence>
<evidence type="ECO:0000256" key="1">
    <source>
        <dbReference type="ARBA" id="ARBA00001954"/>
    </source>
</evidence>
<evidence type="ECO:0000313" key="9">
    <source>
        <dbReference type="Proteomes" id="UP000186303"/>
    </source>
</evidence>